<evidence type="ECO:0000313" key="9">
    <source>
        <dbReference type="Proteomes" id="UP001291623"/>
    </source>
</evidence>
<dbReference type="PROSITE" id="PS51760">
    <property type="entry name" value="GH10_2"/>
    <property type="match status" value="1"/>
</dbReference>
<dbReference type="Pfam" id="PF02018">
    <property type="entry name" value="CBM_4_9"/>
    <property type="match status" value="1"/>
</dbReference>
<sequence length="587" mass="67620">MAVMDLFLMTISCAYGVILCCLLLFAGHGVEGVAYNYHANIDCLIEPQRVQYKGGKLINPNFDRGLQGWEAIGSAKIEVRQSISRNNFMVAYNRSEYNETFSQEIFMDKGYYYTFSAWVRVSEGSETTVSVAIKTEENSKRVIASGNAIPGCWTMLKGGFQPECPLLTELYFVCYNKTVDFWVDNVSLKEFNKTEWLEHQQRTIKRVRKRKIVLEITDKLTKQPIRGVAVNIKFTKPYFNIGCAVTDSILQHKKYQEWFLQKGFTASVFTNQMKWYWTESRQGIENYTIPDAMFQFFKNNGIAIRGHTVLWDKPKMNQQWLHNMTPKELLATSVRRLASIMARYSNDIFEWDVVNENLHFNFFEEKIGPQASGMFYHIAHIIDPNATLYLNEFNSLEIPGDVNACPHKYINKWREVKSYPGNENLVVGFGLQAHFGSGKPLMPYMRAVFDFLSETQMPIWLTEMDVQNNPYQALYLEEIMREAFSHPGVEGMIVWAPWKPGLNCTGLCLIDDNFNNTPAGDVVDKLMAEWRTPDKNGKTNSKGLYKFDGFLGDYTVTLFDPYSLNKVTTQIKITNKDRNPILIPFSI</sequence>
<dbReference type="PANTHER" id="PTHR31490">
    <property type="entry name" value="GLYCOSYL HYDROLASE"/>
    <property type="match status" value="1"/>
</dbReference>
<keyword evidence="6" id="KW-0732">Signal</keyword>
<evidence type="ECO:0000256" key="1">
    <source>
        <dbReference type="ARBA" id="ARBA00007495"/>
    </source>
</evidence>
<comment type="similarity">
    <text evidence="1">Belongs to the glycosyl hydrolase 10 (cellulase F) family.</text>
</comment>
<gene>
    <name evidence="8" type="ORF">RND71_005777</name>
</gene>
<dbReference type="InterPro" id="IPR003305">
    <property type="entry name" value="CenC_carb-bd"/>
</dbReference>
<keyword evidence="3" id="KW-0378">Hydrolase</keyword>
<dbReference type="PANTHER" id="PTHR31490:SF49">
    <property type="entry name" value="ENDO-1,4-BETA-XYLANASE A-LIKE"/>
    <property type="match status" value="1"/>
</dbReference>
<keyword evidence="4" id="KW-0119">Carbohydrate metabolism</keyword>
<feature type="signal peptide" evidence="6">
    <location>
        <begin position="1"/>
        <end position="16"/>
    </location>
</feature>
<evidence type="ECO:0000256" key="4">
    <source>
        <dbReference type="ARBA" id="ARBA00023277"/>
    </source>
</evidence>
<keyword evidence="2" id="KW-0677">Repeat</keyword>
<name>A0AAE1VVR4_9SOLA</name>
<evidence type="ECO:0000256" key="5">
    <source>
        <dbReference type="ARBA" id="ARBA00023326"/>
    </source>
</evidence>
<dbReference type="InterPro" id="IPR001000">
    <property type="entry name" value="GH10_dom"/>
</dbReference>
<dbReference type="InterPro" id="IPR008979">
    <property type="entry name" value="Galactose-bd-like_sf"/>
</dbReference>
<feature type="chain" id="PRO_5042171470" description="GH10 domain-containing protein" evidence="6">
    <location>
        <begin position="17"/>
        <end position="587"/>
    </location>
</feature>
<dbReference type="Proteomes" id="UP001291623">
    <property type="component" value="Unassembled WGS sequence"/>
</dbReference>
<proteinExistence type="inferred from homology"/>
<comment type="caution">
    <text evidence="8">The sequence shown here is derived from an EMBL/GenBank/DDBJ whole genome shotgun (WGS) entry which is preliminary data.</text>
</comment>
<feature type="domain" description="GH10" evidence="7">
    <location>
        <begin position="228"/>
        <end position="526"/>
    </location>
</feature>
<evidence type="ECO:0000256" key="2">
    <source>
        <dbReference type="ARBA" id="ARBA00022737"/>
    </source>
</evidence>
<dbReference type="Pfam" id="PF00331">
    <property type="entry name" value="Glyco_hydro_10"/>
    <property type="match status" value="1"/>
</dbReference>
<dbReference type="Gene3D" id="2.60.120.260">
    <property type="entry name" value="Galactose-binding domain-like"/>
    <property type="match status" value="1"/>
</dbReference>
<dbReference type="GO" id="GO:0000272">
    <property type="term" value="P:polysaccharide catabolic process"/>
    <property type="evidence" value="ECO:0007669"/>
    <property type="project" value="UniProtKB-KW"/>
</dbReference>
<organism evidence="8 9">
    <name type="scientific">Anisodus tanguticus</name>
    <dbReference type="NCBI Taxonomy" id="243964"/>
    <lineage>
        <taxon>Eukaryota</taxon>
        <taxon>Viridiplantae</taxon>
        <taxon>Streptophyta</taxon>
        <taxon>Embryophyta</taxon>
        <taxon>Tracheophyta</taxon>
        <taxon>Spermatophyta</taxon>
        <taxon>Magnoliopsida</taxon>
        <taxon>eudicotyledons</taxon>
        <taxon>Gunneridae</taxon>
        <taxon>Pentapetalae</taxon>
        <taxon>asterids</taxon>
        <taxon>lamiids</taxon>
        <taxon>Solanales</taxon>
        <taxon>Solanaceae</taxon>
        <taxon>Solanoideae</taxon>
        <taxon>Hyoscyameae</taxon>
        <taxon>Anisodus</taxon>
    </lineage>
</organism>
<evidence type="ECO:0000313" key="8">
    <source>
        <dbReference type="EMBL" id="KAK4375100.1"/>
    </source>
</evidence>
<evidence type="ECO:0000259" key="7">
    <source>
        <dbReference type="PROSITE" id="PS51760"/>
    </source>
</evidence>
<dbReference type="SUPFAM" id="SSF51445">
    <property type="entry name" value="(Trans)glycosidases"/>
    <property type="match status" value="1"/>
</dbReference>
<accession>A0AAE1VVR4</accession>
<evidence type="ECO:0000256" key="3">
    <source>
        <dbReference type="ARBA" id="ARBA00022801"/>
    </source>
</evidence>
<dbReference type="AlphaFoldDB" id="A0AAE1VVR4"/>
<keyword evidence="5" id="KW-0624">Polysaccharide degradation</keyword>
<evidence type="ECO:0000256" key="6">
    <source>
        <dbReference type="SAM" id="SignalP"/>
    </source>
</evidence>
<reference evidence="8" key="1">
    <citation type="submission" date="2023-12" db="EMBL/GenBank/DDBJ databases">
        <title>Genome assembly of Anisodus tanguticus.</title>
        <authorList>
            <person name="Wang Y.-J."/>
        </authorList>
    </citation>
    <scope>NUCLEOTIDE SEQUENCE</scope>
    <source>
        <strain evidence="8">KB-2021</strain>
        <tissue evidence="8">Leaf</tissue>
    </source>
</reference>
<keyword evidence="9" id="KW-1185">Reference proteome</keyword>
<dbReference type="EMBL" id="JAVYJV010000003">
    <property type="protein sequence ID" value="KAK4375100.1"/>
    <property type="molecule type" value="Genomic_DNA"/>
</dbReference>
<dbReference type="GO" id="GO:0031176">
    <property type="term" value="F:endo-1,4-beta-xylanase activity"/>
    <property type="evidence" value="ECO:0007669"/>
    <property type="project" value="UniProtKB-ARBA"/>
</dbReference>
<protein>
    <recommendedName>
        <fullName evidence="7">GH10 domain-containing protein</fullName>
    </recommendedName>
</protein>
<dbReference type="SUPFAM" id="SSF49785">
    <property type="entry name" value="Galactose-binding domain-like"/>
    <property type="match status" value="1"/>
</dbReference>
<dbReference type="Gene3D" id="3.20.20.80">
    <property type="entry name" value="Glycosidases"/>
    <property type="match status" value="1"/>
</dbReference>
<dbReference type="InterPro" id="IPR017853">
    <property type="entry name" value="GH"/>
</dbReference>
<dbReference type="SMART" id="SM00633">
    <property type="entry name" value="Glyco_10"/>
    <property type="match status" value="1"/>
</dbReference>
<dbReference type="InterPro" id="IPR044846">
    <property type="entry name" value="GH10"/>
</dbReference>